<sequence length="394" mass="43740">MSKYKFITVSFLVVLVTVLAACGGSKKTDEESKEVEVLPEDIVEMRFDQIKLADIQLGKIETRSLSGTTKVNGVVSVAPQSFATVCAPMGGYVKRTSLLPGTLVNKGQLLAVIENPEFIDLQQSYLEAKNKYKFAVAEHKRHSELYENDVYSQKSMQQNTADYKSLKAQLNALRQKLALIGINPDKLNENTIHSSTSIVSPITGYVKSVNVNIGKYVTPSDIMFEIVNNDKLFLELTLFEKDAAKVKKGQKINFLINNESDQHEAIVFQTGKSVSGDKTYKVYANVMSKCKNVIPGMYVNAAIETFGNKVTALPSEAIVSFDDKDYIFVFDKNKQENGKSFTEYRMIEVRKGVTDSGYTEVVLPEDFDVNTTKVVIKGAYNLLSAKKNAGEMSC</sequence>
<evidence type="ECO:0000256" key="1">
    <source>
        <dbReference type="ARBA" id="ARBA00009477"/>
    </source>
</evidence>
<dbReference type="Pfam" id="PF25973">
    <property type="entry name" value="BSH_CzcB"/>
    <property type="match status" value="1"/>
</dbReference>
<dbReference type="GO" id="GO:0060003">
    <property type="term" value="P:copper ion export"/>
    <property type="evidence" value="ECO:0007669"/>
    <property type="project" value="TreeGrafter"/>
</dbReference>
<evidence type="ECO:0000259" key="4">
    <source>
        <dbReference type="Pfam" id="PF25973"/>
    </source>
</evidence>
<evidence type="ECO:0000313" key="5">
    <source>
        <dbReference type="EMBL" id="SHF84700.1"/>
    </source>
</evidence>
<organism evidence="5 6">
    <name type="scientific">Bacteroides luti</name>
    <dbReference type="NCBI Taxonomy" id="1297750"/>
    <lineage>
        <taxon>Bacteria</taxon>
        <taxon>Pseudomonadati</taxon>
        <taxon>Bacteroidota</taxon>
        <taxon>Bacteroidia</taxon>
        <taxon>Bacteroidales</taxon>
        <taxon>Bacteroidaceae</taxon>
        <taxon>Bacteroides</taxon>
    </lineage>
</organism>
<dbReference type="PROSITE" id="PS51257">
    <property type="entry name" value="PROKAR_LIPOPROTEIN"/>
    <property type="match status" value="1"/>
</dbReference>
<comment type="similarity">
    <text evidence="1">Belongs to the membrane fusion protein (MFP) (TC 8.A.1) family.</text>
</comment>
<dbReference type="GO" id="GO:0016020">
    <property type="term" value="C:membrane"/>
    <property type="evidence" value="ECO:0007669"/>
    <property type="project" value="InterPro"/>
</dbReference>
<dbReference type="InterPro" id="IPR051909">
    <property type="entry name" value="MFP_Cation_Efflux"/>
</dbReference>
<evidence type="ECO:0000313" key="6">
    <source>
        <dbReference type="Proteomes" id="UP000184509"/>
    </source>
</evidence>
<dbReference type="PANTHER" id="PTHR30097:SF4">
    <property type="entry name" value="SLR6042 PROTEIN"/>
    <property type="match status" value="1"/>
</dbReference>
<accession>A0A1M5EZE5</accession>
<dbReference type="GO" id="GO:0030313">
    <property type="term" value="C:cell envelope"/>
    <property type="evidence" value="ECO:0007669"/>
    <property type="project" value="TreeGrafter"/>
</dbReference>
<dbReference type="RefSeq" id="WP_175550523.1">
    <property type="nucleotide sequence ID" value="NZ_FQTV01000015.1"/>
</dbReference>
<feature type="chain" id="PRO_5013132904" evidence="3">
    <location>
        <begin position="21"/>
        <end position="394"/>
    </location>
</feature>
<keyword evidence="3" id="KW-0732">Signal</keyword>
<evidence type="ECO:0000256" key="2">
    <source>
        <dbReference type="ARBA" id="ARBA00022448"/>
    </source>
</evidence>
<dbReference type="GO" id="GO:0015679">
    <property type="term" value="P:plasma membrane copper ion transport"/>
    <property type="evidence" value="ECO:0007669"/>
    <property type="project" value="TreeGrafter"/>
</dbReference>
<dbReference type="Gene3D" id="2.40.50.100">
    <property type="match status" value="1"/>
</dbReference>
<feature type="signal peptide" evidence="3">
    <location>
        <begin position="1"/>
        <end position="20"/>
    </location>
</feature>
<keyword evidence="2" id="KW-0813">Transport</keyword>
<dbReference type="NCBIfam" id="TIGR01730">
    <property type="entry name" value="RND_mfp"/>
    <property type="match status" value="1"/>
</dbReference>
<dbReference type="GO" id="GO:0022857">
    <property type="term" value="F:transmembrane transporter activity"/>
    <property type="evidence" value="ECO:0007669"/>
    <property type="project" value="InterPro"/>
</dbReference>
<dbReference type="AlphaFoldDB" id="A0A1M5EZE5"/>
<feature type="domain" description="CzcB-like barrel-sandwich hybrid" evidence="4">
    <location>
        <begin position="83"/>
        <end position="227"/>
    </location>
</feature>
<dbReference type="InterPro" id="IPR006143">
    <property type="entry name" value="RND_pump_MFP"/>
</dbReference>
<dbReference type="EMBL" id="FQTV01000015">
    <property type="protein sequence ID" value="SHF84700.1"/>
    <property type="molecule type" value="Genomic_DNA"/>
</dbReference>
<dbReference type="InterPro" id="IPR058647">
    <property type="entry name" value="BSH_CzcB-like"/>
</dbReference>
<proteinExistence type="inferred from homology"/>
<dbReference type="STRING" id="1297750.SAMN05444405_11528"/>
<gene>
    <name evidence="5" type="ORF">SAMN05444405_11528</name>
</gene>
<keyword evidence="6" id="KW-1185">Reference proteome</keyword>
<dbReference type="Gene3D" id="1.10.287.470">
    <property type="entry name" value="Helix hairpin bin"/>
    <property type="match status" value="1"/>
</dbReference>
<dbReference type="PANTHER" id="PTHR30097">
    <property type="entry name" value="CATION EFFLUX SYSTEM PROTEIN CUSB"/>
    <property type="match status" value="1"/>
</dbReference>
<evidence type="ECO:0000256" key="3">
    <source>
        <dbReference type="SAM" id="SignalP"/>
    </source>
</evidence>
<name>A0A1M5EZE5_9BACE</name>
<dbReference type="SUPFAM" id="SSF111369">
    <property type="entry name" value="HlyD-like secretion proteins"/>
    <property type="match status" value="1"/>
</dbReference>
<dbReference type="Proteomes" id="UP000184509">
    <property type="component" value="Unassembled WGS sequence"/>
</dbReference>
<dbReference type="Gene3D" id="2.40.30.170">
    <property type="match status" value="1"/>
</dbReference>
<reference evidence="5 6" key="1">
    <citation type="submission" date="2016-11" db="EMBL/GenBank/DDBJ databases">
        <authorList>
            <person name="Jaros S."/>
            <person name="Januszkiewicz K."/>
            <person name="Wedrychowicz H."/>
        </authorList>
    </citation>
    <scope>NUCLEOTIDE SEQUENCE [LARGE SCALE GENOMIC DNA]</scope>
    <source>
        <strain evidence="5 6">DSM 26991</strain>
    </source>
</reference>
<protein>
    <submittedName>
        <fullName evidence="5">Membrane fusion protein, cobalt-zinc-cadmium efflux system</fullName>
    </submittedName>
</protein>